<dbReference type="OMA" id="HSLKGVN"/>
<dbReference type="AlphaFoldDB" id="A0A8C4Q4M8"/>
<reference evidence="3" key="1">
    <citation type="submission" date="2025-08" db="UniProtKB">
        <authorList>
            <consortium name="Ensembl"/>
        </authorList>
    </citation>
    <scope>IDENTIFICATION</scope>
</reference>
<accession>A0A8C4Q4M8</accession>
<organism evidence="3 4">
    <name type="scientific">Eptatretus burgeri</name>
    <name type="common">Inshore hagfish</name>
    <dbReference type="NCBI Taxonomy" id="7764"/>
    <lineage>
        <taxon>Eukaryota</taxon>
        <taxon>Metazoa</taxon>
        <taxon>Chordata</taxon>
        <taxon>Craniata</taxon>
        <taxon>Vertebrata</taxon>
        <taxon>Cyclostomata</taxon>
        <taxon>Myxini</taxon>
        <taxon>Myxiniformes</taxon>
        <taxon>Myxinidae</taxon>
        <taxon>Eptatretinae</taxon>
        <taxon>Eptatretus</taxon>
    </lineage>
</organism>
<feature type="transmembrane region" description="Helical" evidence="2">
    <location>
        <begin position="6"/>
        <end position="30"/>
    </location>
</feature>
<keyword evidence="2" id="KW-0812">Transmembrane</keyword>
<evidence type="ECO:0000256" key="1">
    <source>
        <dbReference type="SAM" id="MobiDB-lite"/>
    </source>
</evidence>
<evidence type="ECO:0000313" key="3">
    <source>
        <dbReference type="Ensembl" id="ENSEBUP00000009952.1"/>
    </source>
</evidence>
<reference evidence="3" key="2">
    <citation type="submission" date="2025-09" db="UniProtKB">
        <authorList>
            <consortium name="Ensembl"/>
        </authorList>
    </citation>
    <scope>IDENTIFICATION</scope>
</reference>
<keyword evidence="4" id="KW-1185">Reference proteome</keyword>
<feature type="region of interest" description="Disordered" evidence="1">
    <location>
        <begin position="84"/>
        <end position="118"/>
    </location>
</feature>
<feature type="region of interest" description="Disordered" evidence="1">
    <location>
        <begin position="37"/>
        <end position="57"/>
    </location>
</feature>
<name>A0A8C4Q4M8_EPTBU</name>
<evidence type="ECO:0000313" key="4">
    <source>
        <dbReference type="Proteomes" id="UP000694388"/>
    </source>
</evidence>
<sequence>MGFYEEWWFLVVVALCSFGFVVLLVFGLLARGQNRKYARKSDSGNTPRMGAEELTSLDGGFPALEMESRRLPIKSGLSIKPGLSFKPPLSIKPGLQRRNGTQPRSPPRPSPGTLHYSDEELMPYEVTREAEPPPDLTESQQVKDEDFPPDIAKEQPHSFVNHYISDPSYYHSWNRKPKVFSHSEDQAQLVVAAGVGQALQRGLYVCTANGRPPDAPGPPTGLSSFV</sequence>
<proteinExistence type="predicted"/>
<dbReference type="Ensembl" id="ENSEBUT00000010486.1">
    <property type="protein sequence ID" value="ENSEBUP00000009952.1"/>
    <property type="gene ID" value="ENSEBUG00000006392.1"/>
</dbReference>
<keyword evidence="2" id="KW-1133">Transmembrane helix</keyword>
<evidence type="ECO:0000256" key="2">
    <source>
        <dbReference type="SAM" id="Phobius"/>
    </source>
</evidence>
<dbReference type="GeneTree" id="ENSGT00940000155761"/>
<keyword evidence="2" id="KW-0472">Membrane</keyword>
<dbReference type="Proteomes" id="UP000694388">
    <property type="component" value="Unplaced"/>
</dbReference>
<protein>
    <submittedName>
        <fullName evidence="3">Uncharacterized protein</fullName>
    </submittedName>
</protein>